<dbReference type="EMBL" id="WMFA01000001">
    <property type="protein sequence ID" value="MYL69483.1"/>
    <property type="molecule type" value="Genomic_DNA"/>
</dbReference>
<name>A0A845F5U8_9BACI</name>
<evidence type="ECO:0000313" key="3">
    <source>
        <dbReference type="Proteomes" id="UP000450457"/>
    </source>
</evidence>
<comment type="caution">
    <text evidence="2">The sequence shown here is derived from an EMBL/GenBank/DDBJ whole genome shotgun (WGS) entry which is preliminary data.</text>
</comment>
<keyword evidence="1" id="KW-1133">Transmembrane helix</keyword>
<sequence length="70" mass="8222">MWSMVSIIVLALGIFSLEFPRLQKKNRKKEAWFFTIFLLSFTIISVLESSEVNLPNPLDFIQSFYKMIGF</sequence>
<organism evidence="2 3">
    <name type="scientific">Halobacillus litoralis</name>
    <dbReference type="NCBI Taxonomy" id="45668"/>
    <lineage>
        <taxon>Bacteria</taxon>
        <taxon>Bacillati</taxon>
        <taxon>Bacillota</taxon>
        <taxon>Bacilli</taxon>
        <taxon>Bacillales</taxon>
        <taxon>Bacillaceae</taxon>
        <taxon>Halobacillus</taxon>
    </lineage>
</organism>
<dbReference type="GeneID" id="78005626"/>
<dbReference type="RefSeq" id="WP_160910692.1">
    <property type="nucleotide sequence ID" value="NZ_WMFA01000001.1"/>
</dbReference>
<accession>A0A845F5U8</accession>
<feature type="transmembrane region" description="Helical" evidence="1">
    <location>
        <begin position="32"/>
        <end position="50"/>
    </location>
</feature>
<keyword evidence="1" id="KW-0812">Transmembrane</keyword>
<keyword evidence="1" id="KW-0472">Membrane</keyword>
<dbReference type="OrthoDB" id="2440830at2"/>
<gene>
    <name evidence="2" type="ORF">GLW00_01400</name>
</gene>
<evidence type="ECO:0000313" key="2">
    <source>
        <dbReference type="EMBL" id="MYL69483.1"/>
    </source>
</evidence>
<dbReference type="Proteomes" id="UP000450457">
    <property type="component" value="Unassembled WGS sequence"/>
</dbReference>
<evidence type="ECO:0000256" key="1">
    <source>
        <dbReference type="SAM" id="Phobius"/>
    </source>
</evidence>
<proteinExistence type="predicted"/>
<dbReference type="AlphaFoldDB" id="A0A845F5U8"/>
<protein>
    <submittedName>
        <fullName evidence="2">Uncharacterized protein</fullName>
    </submittedName>
</protein>
<reference evidence="2 3" key="1">
    <citation type="submission" date="2019-11" db="EMBL/GenBank/DDBJ databases">
        <title>Genome sequences of 17 halophilic strains isolated from different environments.</title>
        <authorList>
            <person name="Furrow R.E."/>
        </authorList>
    </citation>
    <scope>NUCLEOTIDE SEQUENCE [LARGE SCALE GENOMIC DNA]</scope>
    <source>
        <strain evidence="2 3">SL-4</strain>
    </source>
</reference>